<dbReference type="AlphaFoldDB" id="A0A8T7M8R7"/>
<evidence type="ECO:0000313" key="4">
    <source>
        <dbReference type="Proteomes" id="UP001431572"/>
    </source>
</evidence>
<evidence type="ECO:0000313" key="1">
    <source>
        <dbReference type="EMBL" id="NWJ48558.1"/>
    </source>
</evidence>
<protein>
    <submittedName>
        <fullName evidence="1">Uncharacterized protein</fullName>
    </submittedName>
</protein>
<reference evidence="1 3" key="1">
    <citation type="submission" date="2020-06" db="EMBL/GenBank/DDBJ databases">
        <title>Anoxygenic phototrophic Chloroflexota member uses a Type I reaction center.</title>
        <authorList>
            <person name="Tsuji J.M."/>
            <person name="Shaw N.A."/>
            <person name="Nagashima S."/>
            <person name="Venkiteswaran J."/>
            <person name="Schiff S.L."/>
            <person name="Hanada S."/>
            <person name="Tank M."/>
            <person name="Neufeld J.D."/>
        </authorList>
    </citation>
    <scope>NUCLEOTIDE SEQUENCE [LARGE SCALE GENOMIC DNA]</scope>
    <source>
        <strain evidence="1">L227-S17</strain>
    </source>
</reference>
<evidence type="ECO:0000313" key="2">
    <source>
        <dbReference type="EMBL" id="WJW68489.1"/>
    </source>
</evidence>
<sequence>MPSGMGIIGLGRNGRQTLKFRVVTPPDAVLTLAAFGLIDPLKAAYFQLFDIYQHYKFNFRFANPVAIPVSHDTDQALSCANSRLKTKDKCTLL</sequence>
<dbReference type="RefSeq" id="WP_341470394.1">
    <property type="nucleotide sequence ID" value="NZ_CP128400.1"/>
</dbReference>
<reference evidence="2" key="2">
    <citation type="journal article" date="2024" name="Nature">
        <title>Anoxygenic phototroph of the Chloroflexota uses a type I reaction centre.</title>
        <authorList>
            <person name="Tsuji J.M."/>
            <person name="Shaw N.A."/>
            <person name="Nagashima S."/>
            <person name="Venkiteswaran J.J."/>
            <person name="Schiff S.L."/>
            <person name="Watanabe T."/>
            <person name="Fukui M."/>
            <person name="Hanada S."/>
            <person name="Tank M."/>
            <person name="Neufeld J.D."/>
        </authorList>
    </citation>
    <scope>NUCLEOTIDE SEQUENCE</scope>
    <source>
        <strain evidence="2">L227-S17</strain>
    </source>
</reference>
<organism evidence="1 3">
    <name type="scientific">Candidatus Chlorohelix allophototropha</name>
    <dbReference type="NCBI Taxonomy" id="3003348"/>
    <lineage>
        <taxon>Bacteria</taxon>
        <taxon>Bacillati</taxon>
        <taxon>Chloroflexota</taxon>
        <taxon>Chloroflexia</taxon>
        <taxon>Candidatus Chloroheliales</taxon>
        <taxon>Candidatus Chloroheliaceae</taxon>
        <taxon>Candidatus Chlorohelix</taxon>
    </lineage>
</organism>
<proteinExistence type="predicted"/>
<dbReference type="Proteomes" id="UP001431572">
    <property type="component" value="Chromosome 2"/>
</dbReference>
<dbReference type="EMBL" id="JACATZ010000003">
    <property type="protein sequence ID" value="NWJ48558.1"/>
    <property type="molecule type" value="Genomic_DNA"/>
</dbReference>
<accession>A0A8T7M8R7</accession>
<keyword evidence="4" id="KW-1185">Reference proteome</keyword>
<dbReference type="EMBL" id="CP128400">
    <property type="protein sequence ID" value="WJW68489.1"/>
    <property type="molecule type" value="Genomic_DNA"/>
</dbReference>
<dbReference type="Proteomes" id="UP000521676">
    <property type="component" value="Unassembled WGS sequence"/>
</dbReference>
<gene>
    <name evidence="1" type="ORF">HXX08_22090</name>
    <name evidence="2" type="ORF">OZ401_004102</name>
</gene>
<name>A0A8T7M8R7_9CHLR</name>
<evidence type="ECO:0000313" key="3">
    <source>
        <dbReference type="Proteomes" id="UP000521676"/>
    </source>
</evidence>